<protein>
    <submittedName>
        <fullName evidence="2">Uncharacterized protein</fullName>
    </submittedName>
</protein>
<name>A0A914YUD0_9BILA</name>
<accession>A0A914YUD0</accession>
<sequence>MSVHLSIDDDDVHFKFRGTLSAEQASTIIATSSSDSVFSSYTRNQLSFSSLLKFVSTERQFHIQGEIDREISKELQALKVEDARPAKVLPSVRRQKYIERSYKAVHCLFEREHIRYAKLENEYWEMLQTPFPQKFSMIEAYKKREKLLQIHLGDCQARLDEIFRRKLLSEATKDQPLSFAAPRKQTKVFKSRR</sequence>
<keyword evidence="1" id="KW-1185">Reference proteome</keyword>
<organism evidence="1 2">
    <name type="scientific">Panagrolaimus superbus</name>
    <dbReference type="NCBI Taxonomy" id="310955"/>
    <lineage>
        <taxon>Eukaryota</taxon>
        <taxon>Metazoa</taxon>
        <taxon>Ecdysozoa</taxon>
        <taxon>Nematoda</taxon>
        <taxon>Chromadorea</taxon>
        <taxon>Rhabditida</taxon>
        <taxon>Tylenchina</taxon>
        <taxon>Panagrolaimomorpha</taxon>
        <taxon>Panagrolaimoidea</taxon>
        <taxon>Panagrolaimidae</taxon>
        <taxon>Panagrolaimus</taxon>
    </lineage>
</organism>
<dbReference type="Proteomes" id="UP000887577">
    <property type="component" value="Unplaced"/>
</dbReference>
<dbReference type="WBParaSite" id="PSU_v2.g3747.t1">
    <property type="protein sequence ID" value="PSU_v2.g3747.t1"/>
    <property type="gene ID" value="PSU_v2.g3747"/>
</dbReference>
<evidence type="ECO:0000313" key="1">
    <source>
        <dbReference type="Proteomes" id="UP000887577"/>
    </source>
</evidence>
<reference evidence="2" key="1">
    <citation type="submission" date="2022-11" db="UniProtKB">
        <authorList>
            <consortium name="WormBaseParasite"/>
        </authorList>
    </citation>
    <scope>IDENTIFICATION</scope>
</reference>
<proteinExistence type="predicted"/>
<dbReference type="AlphaFoldDB" id="A0A914YUD0"/>
<evidence type="ECO:0000313" key="2">
    <source>
        <dbReference type="WBParaSite" id="PSU_v2.g3747.t1"/>
    </source>
</evidence>